<evidence type="ECO:0000313" key="2">
    <source>
        <dbReference type="EMBL" id="KAK7504524.1"/>
    </source>
</evidence>
<evidence type="ECO:0000313" key="3">
    <source>
        <dbReference type="Proteomes" id="UP001519460"/>
    </source>
</evidence>
<reference evidence="2 3" key="1">
    <citation type="journal article" date="2023" name="Sci. Data">
        <title>Genome assembly of the Korean intertidal mud-creeper Batillaria attramentaria.</title>
        <authorList>
            <person name="Patra A.K."/>
            <person name="Ho P.T."/>
            <person name="Jun S."/>
            <person name="Lee S.J."/>
            <person name="Kim Y."/>
            <person name="Won Y.J."/>
        </authorList>
    </citation>
    <scope>NUCLEOTIDE SEQUENCE [LARGE SCALE GENOMIC DNA]</scope>
    <source>
        <strain evidence="2">Wonlab-2016</strain>
    </source>
</reference>
<comment type="caution">
    <text evidence="2">The sequence shown here is derived from an EMBL/GenBank/DDBJ whole genome shotgun (WGS) entry which is preliminary data.</text>
</comment>
<gene>
    <name evidence="2" type="ORF">BaRGS_00004390</name>
</gene>
<dbReference type="Proteomes" id="UP001519460">
    <property type="component" value="Unassembled WGS sequence"/>
</dbReference>
<proteinExistence type="predicted"/>
<accession>A0ABD0LYJ2</accession>
<dbReference type="AlphaFoldDB" id="A0ABD0LYJ2"/>
<sequence length="125" mass="13847">MDQLANTKPIEQPGPAHTEFSLHTPISLERLSGTTADRRQRTSPRPIRNSLKLGAGVQNCLPHCVRSLSRANEQTISKHVWAALSVRGCLHFEGCRRKPFFFSLLFTLDVIVGFETRAVSLGGAH</sequence>
<evidence type="ECO:0000256" key="1">
    <source>
        <dbReference type="SAM" id="MobiDB-lite"/>
    </source>
</evidence>
<feature type="region of interest" description="Disordered" evidence="1">
    <location>
        <begin position="1"/>
        <end position="21"/>
    </location>
</feature>
<dbReference type="EMBL" id="JACVVK020000015">
    <property type="protein sequence ID" value="KAK7504524.1"/>
    <property type="molecule type" value="Genomic_DNA"/>
</dbReference>
<organism evidence="2 3">
    <name type="scientific">Batillaria attramentaria</name>
    <dbReference type="NCBI Taxonomy" id="370345"/>
    <lineage>
        <taxon>Eukaryota</taxon>
        <taxon>Metazoa</taxon>
        <taxon>Spiralia</taxon>
        <taxon>Lophotrochozoa</taxon>
        <taxon>Mollusca</taxon>
        <taxon>Gastropoda</taxon>
        <taxon>Caenogastropoda</taxon>
        <taxon>Sorbeoconcha</taxon>
        <taxon>Cerithioidea</taxon>
        <taxon>Batillariidae</taxon>
        <taxon>Batillaria</taxon>
    </lineage>
</organism>
<keyword evidence="3" id="KW-1185">Reference proteome</keyword>
<feature type="region of interest" description="Disordered" evidence="1">
    <location>
        <begin position="31"/>
        <end position="50"/>
    </location>
</feature>
<name>A0ABD0LYJ2_9CAEN</name>
<protein>
    <submittedName>
        <fullName evidence="2">Uncharacterized protein</fullName>
    </submittedName>
</protein>